<organism evidence="1 2">
    <name type="scientific">Neoroseomonas lacus</name>
    <dbReference type="NCBI Taxonomy" id="287609"/>
    <lineage>
        <taxon>Bacteria</taxon>
        <taxon>Pseudomonadati</taxon>
        <taxon>Pseudomonadota</taxon>
        <taxon>Alphaproteobacteria</taxon>
        <taxon>Acetobacterales</taxon>
        <taxon>Acetobacteraceae</taxon>
        <taxon>Neoroseomonas</taxon>
    </lineage>
</organism>
<gene>
    <name evidence="1" type="ORF">GCM10011320_06510</name>
</gene>
<dbReference type="RefSeq" id="WP_188965452.1">
    <property type="nucleotide sequence ID" value="NZ_BMKW01000001.1"/>
</dbReference>
<evidence type="ECO:0008006" key="3">
    <source>
        <dbReference type="Google" id="ProtNLM"/>
    </source>
</evidence>
<reference evidence="1" key="1">
    <citation type="journal article" date="2014" name="Int. J. Syst. Evol. Microbiol.">
        <title>Complete genome sequence of Corynebacterium casei LMG S-19264T (=DSM 44701T), isolated from a smear-ripened cheese.</title>
        <authorList>
            <consortium name="US DOE Joint Genome Institute (JGI-PGF)"/>
            <person name="Walter F."/>
            <person name="Albersmeier A."/>
            <person name="Kalinowski J."/>
            <person name="Ruckert C."/>
        </authorList>
    </citation>
    <scope>NUCLEOTIDE SEQUENCE</scope>
    <source>
        <strain evidence="1">CGMCC 1.3617</strain>
    </source>
</reference>
<protein>
    <recommendedName>
        <fullName evidence="3">Phage tail assembly protein</fullName>
    </recommendedName>
</protein>
<evidence type="ECO:0000313" key="1">
    <source>
        <dbReference type="EMBL" id="GGJ02391.1"/>
    </source>
</evidence>
<comment type="caution">
    <text evidence="1">The sequence shown here is derived from an EMBL/GenBank/DDBJ whole genome shotgun (WGS) entry which is preliminary data.</text>
</comment>
<name>A0A917NJH4_9PROT</name>
<proteinExistence type="predicted"/>
<dbReference type="EMBL" id="BMKW01000001">
    <property type="protein sequence ID" value="GGJ02391.1"/>
    <property type="molecule type" value="Genomic_DNA"/>
</dbReference>
<keyword evidence="2" id="KW-1185">Reference proteome</keyword>
<evidence type="ECO:0000313" key="2">
    <source>
        <dbReference type="Proteomes" id="UP000661507"/>
    </source>
</evidence>
<sequence length="164" mass="17463">MARPLSAQELLAGAGQTRTVAIPEALLRGGDGAASGAAMGEVTLRPLTLRDVQRLTQAAKDQKVLMSALMVQQALTVPELTTEQVASLPAGLVRFLVQEVNRLSGLDVGEDELETAVRAPIARACFVLAREFGWTPQQCSDLTLGQVLLYLEMLARGEAPQEAP</sequence>
<dbReference type="Proteomes" id="UP000661507">
    <property type="component" value="Unassembled WGS sequence"/>
</dbReference>
<accession>A0A917NJH4</accession>
<dbReference type="AlphaFoldDB" id="A0A917NJH4"/>
<reference evidence="1" key="2">
    <citation type="submission" date="2020-09" db="EMBL/GenBank/DDBJ databases">
        <authorList>
            <person name="Sun Q."/>
            <person name="Zhou Y."/>
        </authorList>
    </citation>
    <scope>NUCLEOTIDE SEQUENCE</scope>
    <source>
        <strain evidence="1">CGMCC 1.3617</strain>
    </source>
</reference>